<feature type="non-terminal residue" evidence="1">
    <location>
        <position position="50"/>
    </location>
</feature>
<sequence>AMPKRMVLLTKAKSLIVAVICFRPAQKSWILYVAPTMRRIPMSVSCVLRT</sequence>
<protein>
    <submittedName>
        <fullName evidence="1">Uncharacterized protein</fullName>
    </submittedName>
</protein>
<reference evidence="1" key="1">
    <citation type="submission" date="2021-09" db="EMBL/GenBank/DDBJ databases">
        <title>The genome of Mauremys mutica provides insights into the evolution of semi-aquatic lifestyle.</title>
        <authorList>
            <person name="Gong S."/>
            <person name="Gao Y."/>
        </authorList>
    </citation>
    <scope>NUCLEOTIDE SEQUENCE</scope>
    <source>
        <strain evidence="1">MM-2020</strain>
        <tissue evidence="1">Muscle</tissue>
    </source>
</reference>
<gene>
    <name evidence="1" type="ORF">KIL84_016093</name>
</gene>
<keyword evidence="2" id="KW-1185">Reference proteome</keyword>
<feature type="non-terminal residue" evidence="1">
    <location>
        <position position="1"/>
    </location>
</feature>
<proteinExistence type="predicted"/>
<name>A0A9D4ASI7_9SAUR</name>
<evidence type="ECO:0000313" key="2">
    <source>
        <dbReference type="Proteomes" id="UP000827986"/>
    </source>
</evidence>
<evidence type="ECO:0000313" key="1">
    <source>
        <dbReference type="EMBL" id="KAH1166921.1"/>
    </source>
</evidence>
<accession>A0A9D4ASI7</accession>
<organism evidence="1 2">
    <name type="scientific">Mauremys mutica</name>
    <name type="common">yellowpond turtle</name>
    <dbReference type="NCBI Taxonomy" id="74926"/>
    <lineage>
        <taxon>Eukaryota</taxon>
        <taxon>Metazoa</taxon>
        <taxon>Chordata</taxon>
        <taxon>Craniata</taxon>
        <taxon>Vertebrata</taxon>
        <taxon>Euteleostomi</taxon>
        <taxon>Archelosauria</taxon>
        <taxon>Testudinata</taxon>
        <taxon>Testudines</taxon>
        <taxon>Cryptodira</taxon>
        <taxon>Durocryptodira</taxon>
        <taxon>Testudinoidea</taxon>
        <taxon>Geoemydidae</taxon>
        <taxon>Geoemydinae</taxon>
        <taxon>Mauremys</taxon>
    </lineage>
</organism>
<dbReference type="Proteomes" id="UP000827986">
    <property type="component" value="Unassembled WGS sequence"/>
</dbReference>
<dbReference type="EMBL" id="JAHDVG010000487">
    <property type="protein sequence ID" value="KAH1166921.1"/>
    <property type="molecule type" value="Genomic_DNA"/>
</dbReference>
<dbReference type="AlphaFoldDB" id="A0A9D4ASI7"/>
<comment type="caution">
    <text evidence="1">The sequence shown here is derived from an EMBL/GenBank/DDBJ whole genome shotgun (WGS) entry which is preliminary data.</text>
</comment>